<dbReference type="SUPFAM" id="SSF110296">
    <property type="entry name" value="Oligoxyloglucan reducing end-specific cellobiohydrolase"/>
    <property type="match status" value="1"/>
</dbReference>
<dbReference type="SUPFAM" id="SSF49785">
    <property type="entry name" value="Galactose-binding domain-like"/>
    <property type="match status" value="1"/>
</dbReference>
<dbReference type="Gene3D" id="2.60.40.10">
    <property type="entry name" value="Immunoglobulins"/>
    <property type="match status" value="3"/>
</dbReference>
<dbReference type="InterPro" id="IPR050964">
    <property type="entry name" value="Striated_Muscle_Regulatory"/>
</dbReference>
<dbReference type="Proteomes" id="UP001062165">
    <property type="component" value="Chromosome"/>
</dbReference>
<sequence>MKKILLIIYFLCIAWVGTAQWVSINPGAGGQVQDVVPDPNTPDHLILASDMEGIYESVDNGDSWHIKGSLPQNRVYSVAFSPKVGSTRLYIGTVYGLSVSDDGGETSALVEITKKKSIGAIAEDPNDENNILAGIGWRDDYDFANQFGMGTAGKGTVFRSTDGGNNWSEVIFNNTTTNDRNVFTILYDKNTEDLVYMGTGQGLFKSTDGGATWSAIASPSGAGTNQGVALSPDGEKLYAAYTNGYLYATLTSSISSGSWIKANSGIGALDFWYPEVDPRSTGDTHKVIVSLRRSRSGLHEATFNWTENTLNSHSWDIVWNGTDGYDTGWDIASPNPRFVHYTPTTWPNRALWSTTNQTIFEGVYDTEADNSYNGTGFVWNNKYSEPNYEIMAPGWGASMWPCYSSRGTESTYSYDIAVHENYVIQGEGDNGVMESWDGGVSWSNVWHRSTGQAIAGQNLSDAQAVTIGSTADGVPVAIAQMSPGYGGAIGSAVGTLFAKKLVNHSPTDEWVYLAGGASGKGGLPTSSIPSELRDIEVSPAKPDRVFMFVRDQGMYILDDLGASLDAGIAQDVTKIYNASGGATNVKKIAPHPTDPDMVFFNGANGQQGVYRGEKTGPGIGDWEWQKVYNGSGWDAEVTTWEYNGQVYLFYFGASSEPGNDGGNFIGALSTDNGDNWTKVVDQTDVKAINTPSWYDEVKGDYRFTSKGGIVGYDDKIIICYYDHRQQKTYGVYKGTITNSAVPTVAWTDWTDDQHFGGFTSGRIADDADGVRQFYVSTAGAGSWRRPVEEETLPPAPSAPTGFGATSVSYDHVNLVWTDNSDNESGFRIERKSGAGDFEVVATTNANAVSYADAGLVPLTAYTYRIYAVNKGGNSGYTAEKSATTLDPPPAPDAPTGLAAVAVSSDRINLSWSDNSDNETLFKIERKSGGEQFAEIASVGENVTTYANEGLNPQTEYTYRVLAYNVGGVSGYTSEESETTLEAEPCNSSTIVRNGEFDLAIPEDPENSPNPEWLLYNGTDAASTFKIVDDAGMSGTNAAFIKITSGGAGTNEIQFYSQFTTTLEKNVTYVLEFKAKASVGRNITARSFIGKPPWSGFLDQTVVLTTEMQDFRMEYVPNVSTPDARVDFFLGAGTGNVWIDAVSVREKCEDTPAQGAPKEPTTLEVTAKSSTQIDLLWTDNSDNEDGFVIERAQGEAAYQPIKTVGENVTTHQDMGLSLDTDYKYRVKAYNDAGDSYYSNVSLASTSNVIISVTGVSIDNCKNSLEVGESLTLTSTVSPMGAGDKSVKWTSSMPAIANVDELTGILMAMSEGVATITVATTDGAKTAECKVAVTADDVLSVGGGLDFAIYPNPLGQGSQLSITISNTPVAEIQVLSLSGELLYYNPAAKFVNETYQQDLSQISAKGIYLVRVQNDVQLWVHKLVVE</sequence>
<dbReference type="RefSeq" id="WP_263051050.1">
    <property type="nucleotide sequence ID" value="NZ_CP106735.1"/>
</dbReference>
<accession>A0ABY6CZG7</accession>
<evidence type="ECO:0000313" key="4">
    <source>
        <dbReference type="EMBL" id="UXX79307.1"/>
    </source>
</evidence>
<dbReference type="SUPFAM" id="SSF49265">
    <property type="entry name" value="Fibronectin type III"/>
    <property type="match status" value="2"/>
</dbReference>
<keyword evidence="2" id="KW-0378">Hydrolase</keyword>
<name>A0ABY6CZG7_9BACT</name>
<feature type="domain" description="Fibronectin type-III" evidence="3">
    <location>
        <begin position="795"/>
        <end position="887"/>
    </location>
</feature>
<evidence type="ECO:0000313" key="5">
    <source>
        <dbReference type="Proteomes" id="UP001062165"/>
    </source>
</evidence>
<proteinExistence type="predicted"/>
<organism evidence="4 5">
    <name type="scientific">Reichenbachiella carrageenanivorans</name>
    <dbReference type="NCBI Taxonomy" id="2979869"/>
    <lineage>
        <taxon>Bacteria</taxon>
        <taxon>Pseudomonadati</taxon>
        <taxon>Bacteroidota</taxon>
        <taxon>Cytophagia</taxon>
        <taxon>Cytophagales</taxon>
        <taxon>Reichenbachiellaceae</taxon>
        <taxon>Reichenbachiella</taxon>
    </lineage>
</organism>
<dbReference type="InterPro" id="IPR013783">
    <property type="entry name" value="Ig-like_fold"/>
</dbReference>
<keyword evidence="5" id="KW-1185">Reference proteome</keyword>
<dbReference type="InterPro" id="IPR036116">
    <property type="entry name" value="FN3_sf"/>
</dbReference>
<dbReference type="InterPro" id="IPR003305">
    <property type="entry name" value="CenC_carb-bd"/>
</dbReference>
<dbReference type="InterPro" id="IPR008964">
    <property type="entry name" value="Invasin/intimin_cell_adhesion"/>
</dbReference>
<evidence type="ECO:0000256" key="2">
    <source>
        <dbReference type="ARBA" id="ARBA00022801"/>
    </source>
</evidence>
<dbReference type="Gene3D" id="2.60.120.260">
    <property type="entry name" value="Galactose-binding domain-like"/>
    <property type="match status" value="1"/>
</dbReference>
<dbReference type="SMART" id="SM00060">
    <property type="entry name" value="FN3"/>
    <property type="match status" value="3"/>
</dbReference>
<dbReference type="InterPro" id="IPR003343">
    <property type="entry name" value="Big_2"/>
</dbReference>
<dbReference type="PANTHER" id="PTHR13817">
    <property type="entry name" value="TITIN"/>
    <property type="match status" value="1"/>
</dbReference>
<dbReference type="Pfam" id="PF02368">
    <property type="entry name" value="Big_2"/>
    <property type="match status" value="1"/>
</dbReference>
<feature type="domain" description="Fibronectin type-III" evidence="3">
    <location>
        <begin position="1158"/>
        <end position="1247"/>
    </location>
</feature>
<dbReference type="CDD" id="cd00063">
    <property type="entry name" value="FN3"/>
    <property type="match status" value="3"/>
</dbReference>
<dbReference type="InterPro" id="IPR008979">
    <property type="entry name" value="Galactose-bd-like_sf"/>
</dbReference>
<dbReference type="Pfam" id="PF02018">
    <property type="entry name" value="CBM_4_9"/>
    <property type="match status" value="1"/>
</dbReference>
<dbReference type="InterPro" id="IPR015943">
    <property type="entry name" value="WD40/YVTN_repeat-like_dom_sf"/>
</dbReference>
<dbReference type="Pfam" id="PF00041">
    <property type="entry name" value="fn3"/>
    <property type="match status" value="3"/>
</dbReference>
<dbReference type="InterPro" id="IPR003961">
    <property type="entry name" value="FN3_dom"/>
</dbReference>
<protein>
    <submittedName>
        <fullName evidence="4">Fibronectin type III domain-containing protein</fullName>
    </submittedName>
</protein>
<feature type="domain" description="Fibronectin type-III" evidence="3">
    <location>
        <begin position="893"/>
        <end position="982"/>
    </location>
</feature>
<keyword evidence="1" id="KW-0677">Repeat</keyword>
<dbReference type="SMART" id="SM00635">
    <property type="entry name" value="BID_2"/>
    <property type="match status" value="1"/>
</dbReference>
<dbReference type="InterPro" id="IPR026444">
    <property type="entry name" value="Secre_tail"/>
</dbReference>
<dbReference type="Pfam" id="PF18962">
    <property type="entry name" value="Por_Secre_tail"/>
    <property type="match status" value="1"/>
</dbReference>
<evidence type="ECO:0000256" key="1">
    <source>
        <dbReference type="ARBA" id="ARBA00022737"/>
    </source>
</evidence>
<reference evidence="4" key="1">
    <citation type="submission" date="2022-10" db="EMBL/GenBank/DDBJ databases">
        <title>Comparative genomics and taxonomic characterization of three novel marine species of genus Reichenbachiella exhibiting antioxidant and polysaccharide degradation activities.</title>
        <authorList>
            <person name="Muhammad N."/>
            <person name="Lee Y.-J."/>
            <person name="Ko J."/>
            <person name="Kim S.-G."/>
        </authorList>
    </citation>
    <scope>NUCLEOTIDE SEQUENCE</scope>
    <source>
        <strain evidence="4">Wsw4-B4</strain>
    </source>
</reference>
<dbReference type="SUPFAM" id="SSF49373">
    <property type="entry name" value="Invasin/intimin cell-adhesion fragments"/>
    <property type="match status" value="1"/>
</dbReference>
<dbReference type="PROSITE" id="PS50853">
    <property type="entry name" value="FN3"/>
    <property type="match status" value="3"/>
</dbReference>
<dbReference type="Gene3D" id="2.60.40.1080">
    <property type="match status" value="1"/>
</dbReference>
<evidence type="ECO:0000259" key="3">
    <source>
        <dbReference type="PROSITE" id="PS50853"/>
    </source>
</evidence>
<dbReference type="PANTHER" id="PTHR13817:SF166">
    <property type="entry name" value="NEURONAL IGCAM-RELATED"/>
    <property type="match status" value="1"/>
</dbReference>
<dbReference type="EMBL" id="CP106735">
    <property type="protein sequence ID" value="UXX79307.1"/>
    <property type="molecule type" value="Genomic_DNA"/>
</dbReference>
<gene>
    <name evidence="4" type="ORF">N7E81_18300</name>
</gene>
<dbReference type="Gene3D" id="2.130.10.10">
    <property type="entry name" value="YVTN repeat-like/Quinoprotein amine dehydrogenase"/>
    <property type="match status" value="3"/>
</dbReference>
<dbReference type="NCBIfam" id="TIGR04183">
    <property type="entry name" value="Por_Secre_tail"/>
    <property type="match status" value="1"/>
</dbReference>